<sequence>MANIFLVLYMVYVSLHLTGSQQFQCSRPDYDKLQPTDVGVCVYNMCVHCISKTTYQEINYTLAVKINETVWTLDKDNALYLTQDNLTRITFPFNDSLGFSLFDGPVQFQFSMSALEEDGNVTNETTPWTAPERFSSQQFQCSRPDYDKLQPKDLGVCLYNMCVHCISKTTYQEINYTLAVKINETVWTLDKDNAIYSTQDNLTQITFPFNDSLGFSLLDGPVQFQFSMSALEGDGNVTNETNPCTTSEQFKTPDFICGSPDYDRSQTPRYEMCRQYLCVQCVSNVTYQLINATLGFLVQDKVGYSYKNLTFFRTEVDQTTITFQFMDELMEILAYGYQIQYQFSMSVLDNVGRRRKEISPLSEHMKYDKPTEIYFTINGKNDSVVEVSGDMLSFRCTSNGFPAPVLYLDSTQFIIANLFDNSLISPGIPVNISIHDRLASGSFTCYYSSQFEDRVEKRMFVLNHSQLRLTSNKDVDKDIDIQSVGSLHFLTDYSSSFDVAGYPAPNSILLSSNGIDITDGVDLTYTVYFEKYVFGYISVNFTDHSLLKKSSNYSLTVNNGRVAIFTFSCADCKDVISKSCTSRTSLVCITSFLLFTRLLSY</sequence>
<dbReference type="GeneID" id="106053018"/>
<dbReference type="OrthoDB" id="10328746at2759"/>
<accession>A0A9W3BB57</accession>
<evidence type="ECO:0000256" key="1">
    <source>
        <dbReference type="SAM" id="SignalP"/>
    </source>
</evidence>
<dbReference type="RefSeq" id="XP_055896671.1">
    <property type="nucleotide sequence ID" value="XM_056040696.1"/>
</dbReference>
<proteinExistence type="predicted"/>
<gene>
    <name evidence="3" type="primary">LOC106053018</name>
</gene>
<keyword evidence="1" id="KW-0732">Signal</keyword>
<keyword evidence="2" id="KW-1185">Reference proteome</keyword>
<evidence type="ECO:0000313" key="2">
    <source>
        <dbReference type="Proteomes" id="UP001165740"/>
    </source>
</evidence>
<feature type="signal peptide" evidence="1">
    <location>
        <begin position="1"/>
        <end position="20"/>
    </location>
</feature>
<dbReference type="Proteomes" id="UP001165740">
    <property type="component" value="Chromosome 9"/>
</dbReference>
<reference evidence="3" key="1">
    <citation type="submission" date="2025-08" db="UniProtKB">
        <authorList>
            <consortium name="RefSeq"/>
        </authorList>
    </citation>
    <scope>IDENTIFICATION</scope>
</reference>
<organism evidence="2 3">
    <name type="scientific">Biomphalaria glabrata</name>
    <name type="common">Bloodfluke planorb</name>
    <name type="synonym">Freshwater snail</name>
    <dbReference type="NCBI Taxonomy" id="6526"/>
    <lineage>
        <taxon>Eukaryota</taxon>
        <taxon>Metazoa</taxon>
        <taxon>Spiralia</taxon>
        <taxon>Lophotrochozoa</taxon>
        <taxon>Mollusca</taxon>
        <taxon>Gastropoda</taxon>
        <taxon>Heterobranchia</taxon>
        <taxon>Euthyneura</taxon>
        <taxon>Panpulmonata</taxon>
        <taxon>Hygrophila</taxon>
        <taxon>Lymnaeoidea</taxon>
        <taxon>Planorbidae</taxon>
        <taxon>Biomphalaria</taxon>
    </lineage>
</organism>
<feature type="chain" id="PRO_5040978092" evidence="1">
    <location>
        <begin position="21"/>
        <end position="601"/>
    </location>
</feature>
<name>A0A9W3BB57_BIOGL</name>
<protein>
    <submittedName>
        <fullName evidence="3">Uncharacterized protein LOC106053018</fullName>
    </submittedName>
</protein>
<dbReference type="AlphaFoldDB" id="A0A9W3BB57"/>
<evidence type="ECO:0000313" key="3">
    <source>
        <dbReference type="RefSeq" id="XP_055896671.1"/>
    </source>
</evidence>